<dbReference type="Proteomes" id="UP001187343">
    <property type="component" value="Unassembled WGS sequence"/>
</dbReference>
<dbReference type="EMBL" id="JAUYZG010000022">
    <property type="protein sequence ID" value="KAK2872978.1"/>
    <property type="molecule type" value="Genomic_DNA"/>
</dbReference>
<proteinExistence type="predicted"/>
<evidence type="ECO:0000313" key="2">
    <source>
        <dbReference type="Proteomes" id="UP001187343"/>
    </source>
</evidence>
<accession>A0AA88PGG7</accession>
<reference evidence="1" key="1">
    <citation type="submission" date="2023-08" db="EMBL/GenBank/DDBJ databases">
        <title>Chromosome-level Genome Assembly of mud carp (Cirrhinus molitorella).</title>
        <authorList>
            <person name="Liu H."/>
        </authorList>
    </citation>
    <scope>NUCLEOTIDE SEQUENCE</scope>
    <source>
        <strain evidence="1">Prfri</strain>
        <tissue evidence="1">Muscle</tissue>
    </source>
</reference>
<gene>
    <name evidence="1" type="ORF">Q8A67_022875</name>
</gene>
<keyword evidence="2" id="KW-1185">Reference proteome</keyword>
<name>A0AA88PGG7_9TELE</name>
<comment type="caution">
    <text evidence="1">The sequence shown here is derived from an EMBL/GenBank/DDBJ whole genome shotgun (WGS) entry which is preliminary data.</text>
</comment>
<dbReference type="AlphaFoldDB" id="A0AA88PGG7"/>
<protein>
    <submittedName>
        <fullName evidence="1">Uncharacterized protein</fullName>
    </submittedName>
</protein>
<sequence>MKCRAGYTPAVHTAERETQRGSGNSISCLQGPFELKEPPPGPQSLPEDSDSVSLIGLCIANGWNHLQLYVKQHGKEHVAHGNDMVFCSAGITDHYSAISQAITSHK</sequence>
<evidence type="ECO:0000313" key="1">
    <source>
        <dbReference type="EMBL" id="KAK2872978.1"/>
    </source>
</evidence>
<organism evidence="1 2">
    <name type="scientific">Cirrhinus molitorella</name>
    <name type="common">mud carp</name>
    <dbReference type="NCBI Taxonomy" id="172907"/>
    <lineage>
        <taxon>Eukaryota</taxon>
        <taxon>Metazoa</taxon>
        <taxon>Chordata</taxon>
        <taxon>Craniata</taxon>
        <taxon>Vertebrata</taxon>
        <taxon>Euteleostomi</taxon>
        <taxon>Actinopterygii</taxon>
        <taxon>Neopterygii</taxon>
        <taxon>Teleostei</taxon>
        <taxon>Ostariophysi</taxon>
        <taxon>Cypriniformes</taxon>
        <taxon>Cyprinidae</taxon>
        <taxon>Labeoninae</taxon>
        <taxon>Labeonini</taxon>
        <taxon>Cirrhinus</taxon>
    </lineage>
</organism>